<reference evidence="5 6" key="1">
    <citation type="submission" date="2019-12" db="EMBL/GenBank/DDBJ databases">
        <title>The draft genomic sequence of strain Chitinophaga oryziterrae JCM 16595.</title>
        <authorList>
            <person name="Zhang X."/>
        </authorList>
    </citation>
    <scope>NUCLEOTIDE SEQUENCE [LARGE SCALE GENOMIC DNA]</scope>
    <source>
        <strain evidence="5 6">JCM 16595</strain>
    </source>
</reference>
<proteinExistence type="predicted"/>
<keyword evidence="3" id="KW-0804">Transcription</keyword>
<dbReference type="EMBL" id="WRXO01000004">
    <property type="protein sequence ID" value="MVT42025.1"/>
    <property type="molecule type" value="Genomic_DNA"/>
</dbReference>
<dbReference type="RefSeq" id="WP_157300661.1">
    <property type="nucleotide sequence ID" value="NZ_BAAAZB010000005.1"/>
</dbReference>
<dbReference type="AlphaFoldDB" id="A0A6N8J9Q9"/>
<dbReference type="InterPro" id="IPR018060">
    <property type="entry name" value="HTH_AraC"/>
</dbReference>
<dbReference type="GO" id="GO:0003700">
    <property type="term" value="F:DNA-binding transcription factor activity"/>
    <property type="evidence" value="ECO:0007669"/>
    <property type="project" value="InterPro"/>
</dbReference>
<sequence>MNLLLEFKVIDVPSQLIKLTYDIPSHYSKHICAFSRPFLMTSPPVDILYQQKAVNGYMINNITFFVRQSASFSTAKAEAEMAFYCMLTGSVLMNINKPLHQGQYTLINDNSIPLLLDLEPGIYELHQYGYTKTHLINLAKATYPRTIFIQLHQAINEVKITRIHSSLTEIWLETKLKEILILFLDDHISPKNEEHLDIILNFIHNNLDKDISISQLTKMYYISESTLRRSFIRKFGTSFSQYLQKTRLEKGEDLLAHTNNPVHEIALQVGYRSAAAFAHAFKQHFGYTPTIIRERSAIVN</sequence>
<dbReference type="InterPro" id="IPR018062">
    <property type="entry name" value="HTH_AraC-typ_CS"/>
</dbReference>
<dbReference type="PROSITE" id="PS01124">
    <property type="entry name" value="HTH_ARAC_FAMILY_2"/>
    <property type="match status" value="1"/>
</dbReference>
<dbReference type="Proteomes" id="UP000468388">
    <property type="component" value="Unassembled WGS sequence"/>
</dbReference>
<dbReference type="InterPro" id="IPR020449">
    <property type="entry name" value="Tscrpt_reg_AraC-type_HTH"/>
</dbReference>
<feature type="domain" description="HTH araC/xylS-type" evidence="4">
    <location>
        <begin position="197"/>
        <end position="295"/>
    </location>
</feature>
<gene>
    <name evidence="5" type="ORF">GO495_15645</name>
</gene>
<evidence type="ECO:0000313" key="5">
    <source>
        <dbReference type="EMBL" id="MVT42025.1"/>
    </source>
</evidence>
<dbReference type="Pfam" id="PF12833">
    <property type="entry name" value="HTH_18"/>
    <property type="match status" value="1"/>
</dbReference>
<protein>
    <submittedName>
        <fullName evidence="5">Helix-turn-helix domain-containing protein</fullName>
    </submittedName>
</protein>
<keyword evidence="6" id="KW-1185">Reference proteome</keyword>
<dbReference type="OrthoDB" id="651776at2"/>
<evidence type="ECO:0000256" key="3">
    <source>
        <dbReference type="ARBA" id="ARBA00023163"/>
    </source>
</evidence>
<evidence type="ECO:0000256" key="1">
    <source>
        <dbReference type="ARBA" id="ARBA00023015"/>
    </source>
</evidence>
<dbReference type="Gene3D" id="1.10.10.60">
    <property type="entry name" value="Homeodomain-like"/>
    <property type="match status" value="2"/>
</dbReference>
<evidence type="ECO:0000259" key="4">
    <source>
        <dbReference type="PROSITE" id="PS01124"/>
    </source>
</evidence>
<evidence type="ECO:0000313" key="6">
    <source>
        <dbReference type="Proteomes" id="UP000468388"/>
    </source>
</evidence>
<name>A0A6N8J9Q9_9BACT</name>
<comment type="caution">
    <text evidence="5">The sequence shown here is derived from an EMBL/GenBank/DDBJ whole genome shotgun (WGS) entry which is preliminary data.</text>
</comment>
<dbReference type="PROSITE" id="PS00041">
    <property type="entry name" value="HTH_ARAC_FAMILY_1"/>
    <property type="match status" value="1"/>
</dbReference>
<dbReference type="PRINTS" id="PR00032">
    <property type="entry name" value="HTHARAC"/>
</dbReference>
<dbReference type="InterPro" id="IPR009057">
    <property type="entry name" value="Homeodomain-like_sf"/>
</dbReference>
<accession>A0A6N8J9Q9</accession>
<dbReference type="PANTHER" id="PTHR43280">
    <property type="entry name" value="ARAC-FAMILY TRANSCRIPTIONAL REGULATOR"/>
    <property type="match status" value="1"/>
</dbReference>
<evidence type="ECO:0000256" key="2">
    <source>
        <dbReference type="ARBA" id="ARBA00023125"/>
    </source>
</evidence>
<organism evidence="5 6">
    <name type="scientific">Chitinophaga oryziterrae</name>
    <dbReference type="NCBI Taxonomy" id="1031224"/>
    <lineage>
        <taxon>Bacteria</taxon>
        <taxon>Pseudomonadati</taxon>
        <taxon>Bacteroidota</taxon>
        <taxon>Chitinophagia</taxon>
        <taxon>Chitinophagales</taxon>
        <taxon>Chitinophagaceae</taxon>
        <taxon>Chitinophaga</taxon>
    </lineage>
</organism>
<dbReference type="GO" id="GO:0043565">
    <property type="term" value="F:sequence-specific DNA binding"/>
    <property type="evidence" value="ECO:0007669"/>
    <property type="project" value="InterPro"/>
</dbReference>
<keyword evidence="2" id="KW-0238">DNA-binding</keyword>
<dbReference type="SMART" id="SM00342">
    <property type="entry name" value="HTH_ARAC"/>
    <property type="match status" value="1"/>
</dbReference>
<keyword evidence="1" id="KW-0805">Transcription regulation</keyword>
<dbReference type="PANTHER" id="PTHR43280:SF28">
    <property type="entry name" value="HTH-TYPE TRANSCRIPTIONAL ACTIVATOR RHAS"/>
    <property type="match status" value="1"/>
</dbReference>
<dbReference type="SUPFAM" id="SSF46689">
    <property type="entry name" value="Homeodomain-like"/>
    <property type="match status" value="2"/>
</dbReference>